<name>A0A1M6NIP2_MEGEL</name>
<evidence type="ECO:0000313" key="4">
    <source>
        <dbReference type="EMBL" id="NMK39209.1"/>
    </source>
</evidence>
<feature type="region of interest" description="Disordered" evidence="1">
    <location>
        <begin position="329"/>
        <end position="397"/>
    </location>
</feature>
<dbReference type="OrthoDB" id="581815at2"/>
<dbReference type="GeneID" id="97491041"/>
<dbReference type="EMBL" id="CP027569">
    <property type="protein sequence ID" value="AVO26626.1"/>
    <property type="molecule type" value="Genomic_DNA"/>
</dbReference>
<feature type="compositionally biased region" description="Polar residues" evidence="1">
    <location>
        <begin position="351"/>
        <end position="367"/>
    </location>
</feature>
<reference evidence="3 5" key="1">
    <citation type="journal article" date="2018" name="Genome Announc.">
        <title>Complete genomes of two Megasphaera elsdenii strains, NCIMB 702410 and ATCC 25940.</title>
        <authorList>
            <person name="Hatmaker E.A."/>
            <person name="O'Dell K."/>
            <person name="Riley L.A."/>
            <person name="Klingeman D.M."/>
            <person name="Guss A.M."/>
        </authorList>
    </citation>
    <scope>NUCLEOTIDE SEQUENCE [LARGE SCALE GENOMIC DNA]</scope>
    <source>
        <strain evidence="3 5">NCIMB702410</strain>
    </source>
</reference>
<dbReference type="Proteomes" id="UP000238358">
    <property type="component" value="Chromosome"/>
</dbReference>
<keyword evidence="2" id="KW-0732">Signal</keyword>
<evidence type="ECO:0000256" key="1">
    <source>
        <dbReference type="SAM" id="MobiDB-lite"/>
    </source>
</evidence>
<dbReference type="Proteomes" id="UP000536773">
    <property type="component" value="Unassembled WGS sequence"/>
</dbReference>
<sequence>MWKKKAACILAVMALCGTMAASAANYTILEKADKVETTVYGTTQTGSLNDRIAALDKLLNGQSTVSGSLQDKTNALYKDVYGNSGSDLSLLTAVNLMQWQYSGQITDEPLLVRVESLEQSIDGKTLSGSLEGRVLSLRQALLGNKKYVSQTVTIPANTLVTMTNIDALNSKTIQEGDVVRFAVADDVCVGDVIAIPRGMEATGTVTKARKSGRFGKDGKIEITYDNVRAADGSPVALTVGDKTKEEYKRTAGAVGASAAGAIILGPVGLVGGLFVHGNEVDIPAGTTMYAETKENAEVVGFKENGVMDNMKTANMAASGVQVPSFAPVANNDVDNSGNGDTGAYTDTDTAPQSSGGDLQAGLQNGTVTPVDLDNSKHNDDQQAVVTIQSDTAGDANE</sequence>
<proteinExistence type="predicted"/>
<protein>
    <submittedName>
        <fullName evidence="4">Uncharacterized protein</fullName>
    </submittedName>
</protein>
<feature type="signal peptide" evidence="2">
    <location>
        <begin position="1"/>
        <end position="23"/>
    </location>
</feature>
<dbReference type="RefSeq" id="WP_014015084.1">
    <property type="nucleotide sequence ID" value="NZ_CABMON010000013.1"/>
</dbReference>
<gene>
    <name evidence="3" type="ORF">C6Y28_02780</name>
    <name evidence="4" type="ORF">HG933_07420</name>
</gene>
<feature type="compositionally biased region" description="Polar residues" evidence="1">
    <location>
        <begin position="381"/>
        <end position="391"/>
    </location>
</feature>
<dbReference type="EMBL" id="JABBJH010000009">
    <property type="protein sequence ID" value="NMK39209.1"/>
    <property type="molecule type" value="Genomic_DNA"/>
</dbReference>
<feature type="chain" id="PRO_5015066898" evidence="2">
    <location>
        <begin position="24"/>
        <end position="397"/>
    </location>
</feature>
<accession>A0A1M6NIP2</accession>
<organism evidence="4 6">
    <name type="scientific">Megasphaera elsdenii</name>
    <dbReference type="NCBI Taxonomy" id="907"/>
    <lineage>
        <taxon>Bacteria</taxon>
        <taxon>Bacillati</taxon>
        <taxon>Bacillota</taxon>
        <taxon>Negativicutes</taxon>
        <taxon>Veillonellales</taxon>
        <taxon>Veillonellaceae</taxon>
        <taxon>Megasphaera</taxon>
    </lineage>
</organism>
<evidence type="ECO:0000313" key="3">
    <source>
        <dbReference type="EMBL" id="AVO26626.1"/>
    </source>
</evidence>
<evidence type="ECO:0000313" key="6">
    <source>
        <dbReference type="Proteomes" id="UP000536773"/>
    </source>
</evidence>
<dbReference type="AlphaFoldDB" id="A0A1M6NIP2"/>
<reference evidence="4 6" key="2">
    <citation type="submission" date="2020-04" db="EMBL/GenBank/DDBJ databases">
        <authorList>
            <person name="Hitch T.C.A."/>
            <person name="Wylensek D."/>
            <person name="Clavel T."/>
        </authorList>
    </citation>
    <scope>NUCLEOTIDE SEQUENCE [LARGE SCALE GENOMIC DNA]</scope>
    <source>
        <strain evidence="4 6">WCA-386-APC-2A</strain>
    </source>
</reference>
<evidence type="ECO:0000256" key="2">
    <source>
        <dbReference type="SAM" id="SignalP"/>
    </source>
</evidence>
<feature type="compositionally biased region" description="Low complexity" evidence="1">
    <location>
        <begin position="341"/>
        <end position="350"/>
    </location>
</feature>
<evidence type="ECO:0000313" key="5">
    <source>
        <dbReference type="Proteomes" id="UP000238358"/>
    </source>
</evidence>